<dbReference type="PANTHER" id="PTHR41786">
    <property type="entry name" value="MOTILITY ACCESSORY FACTOR MAF"/>
    <property type="match status" value="1"/>
</dbReference>
<dbReference type="RefSeq" id="WP_190917782.1">
    <property type="nucleotide sequence ID" value="NZ_JACXIZ010000018.1"/>
</dbReference>
<evidence type="ECO:0000313" key="4">
    <source>
        <dbReference type="Proteomes" id="UP000621560"/>
    </source>
</evidence>
<gene>
    <name evidence="3" type="ORF">IDH44_11525</name>
</gene>
<evidence type="ECO:0000259" key="1">
    <source>
        <dbReference type="Pfam" id="PF01973"/>
    </source>
</evidence>
<reference evidence="3" key="1">
    <citation type="submission" date="2020-09" db="EMBL/GenBank/DDBJ databases">
        <title>A novel bacterium of genus Paenibacillus, isolated from South China Sea.</title>
        <authorList>
            <person name="Huang H."/>
            <person name="Mo K."/>
            <person name="Hu Y."/>
        </authorList>
    </citation>
    <scope>NUCLEOTIDE SEQUENCE</scope>
    <source>
        <strain evidence="3">IB182496</strain>
    </source>
</reference>
<dbReference type="Proteomes" id="UP000621560">
    <property type="component" value="Unassembled WGS sequence"/>
</dbReference>
<evidence type="ECO:0000313" key="3">
    <source>
        <dbReference type="EMBL" id="MBD2845822.1"/>
    </source>
</evidence>
<proteinExistence type="predicted"/>
<dbReference type="PANTHER" id="PTHR41786:SF1">
    <property type="entry name" value="6-HYDROXYMETHYLPTERIN DIPHOSPHOKINASE MPTE-LIKE DOMAIN-CONTAINING PROTEIN"/>
    <property type="match status" value="1"/>
</dbReference>
<dbReference type="Pfam" id="PF20157">
    <property type="entry name" value="Maf_flag10_N"/>
    <property type="match status" value="1"/>
</dbReference>
<accession>A0A927GSL5</accession>
<organism evidence="3 4">
    <name type="scientific">Paenibacillus sabuli</name>
    <dbReference type="NCBI Taxonomy" id="2772509"/>
    <lineage>
        <taxon>Bacteria</taxon>
        <taxon>Bacillati</taxon>
        <taxon>Bacillota</taxon>
        <taxon>Bacilli</taxon>
        <taxon>Bacillales</taxon>
        <taxon>Paenibacillaceae</taxon>
        <taxon>Paenibacillus</taxon>
    </lineage>
</organism>
<name>A0A927GSL5_9BACL</name>
<comment type="caution">
    <text evidence="3">The sequence shown here is derived from an EMBL/GenBank/DDBJ whole genome shotgun (WGS) entry which is preliminary data.</text>
</comment>
<dbReference type="Gene3D" id="3.90.1480.10">
    <property type="entry name" value="Alpha-2,3-sialyltransferase"/>
    <property type="match status" value="1"/>
</dbReference>
<dbReference type="Pfam" id="PF01973">
    <property type="entry name" value="MptE-like"/>
    <property type="match status" value="1"/>
</dbReference>
<dbReference type="AlphaFoldDB" id="A0A927GSL5"/>
<evidence type="ECO:0000259" key="2">
    <source>
        <dbReference type="Pfam" id="PF20157"/>
    </source>
</evidence>
<dbReference type="InterPro" id="IPR045376">
    <property type="entry name" value="Maf_N"/>
</dbReference>
<feature type="domain" description="6-hydroxymethylpterin diphosphokinase MptE-like" evidence="1">
    <location>
        <begin position="337"/>
        <end position="505"/>
    </location>
</feature>
<feature type="domain" description="Glycosyltransferase Maf N-terminal" evidence="2">
    <location>
        <begin position="211"/>
        <end position="269"/>
    </location>
</feature>
<dbReference type="EMBL" id="JACXIZ010000018">
    <property type="protein sequence ID" value="MBD2845822.1"/>
    <property type="molecule type" value="Genomic_DNA"/>
</dbReference>
<keyword evidence="4" id="KW-1185">Reference proteome</keyword>
<dbReference type="InterPro" id="IPR002826">
    <property type="entry name" value="MptE-like"/>
</dbReference>
<protein>
    <submittedName>
        <fullName evidence="3">Motility associated factor glycosyltransferase family protein</fullName>
    </submittedName>
</protein>
<sequence>MGTLLEAQIEEDLEKLRSFLPELVLACDSVADQLLVPLDDKTWQQYGDLVAGMDNLYRALQVVSEDMEKNSSYFIVRNYLIQLTNRFSERFQEMNACSDSDDLVGASDYIRYELKKIFSQLIVVFGESKAIQRERYMRNLIAIQKKFPKLFQQIQNEPFNSSAYQITYAKNQEPNLCIIDDTIQYMYSNYNPGYEVGKWIDNISSDAPKDKAIVFGFGFAYHVVEYAKQFPNTHLYIYEPDLQILIAALHAVDLVDFIASGHLVNLVAGGDNKTRKRMMYDFLKVLEFDVSILSLPFYDRFKEEEKKEFFLDAQLAIMSYQGTHNTLHRFAKQWIKNVLFNLPITLNTPSFDQFKGALKNKTAIVVGAGPSLDADIEYLKEVGNRALIIAAGSTIQSLLHYGVKPHLIVSMDGGDANYRAFKGLDIEGIPFLYANSIEYRIVSNESKDLMHVSFTTDYMSNYLYQLSDRDLQFLPTPSVTGTAIQAAVHMGCTTIVFTGQDLSYPIDDNVYAKGARHAEDNGKETLRNAAAHVENVRGGYNRTTEGMKITLASIEDLIATYPDVTFVNASQLGAKMKHTIWRTFSDVLGDLQQNKEDIGSLFANLHGLQSAYDDKRTKNVLMRFNSLPLELERTKSTLLNVKIETEKLGRLERLNIKQVEKNIIEVVKDWAKFQSNDIFKCMFSQMYRERFAMVNRQLNRSSKDKNVLKRAKETHSLLGPLTADLLNVIPELEALLSEARARLR</sequence>